<keyword evidence="1" id="KW-1133">Transmembrane helix</keyword>
<dbReference type="EMBL" id="MCGO01000007">
    <property type="protein sequence ID" value="ORY50222.1"/>
    <property type="molecule type" value="Genomic_DNA"/>
</dbReference>
<evidence type="ECO:0000313" key="2">
    <source>
        <dbReference type="EMBL" id="ORY33893.1"/>
    </source>
</evidence>
<feature type="transmembrane region" description="Helical" evidence="1">
    <location>
        <begin position="102"/>
        <end position="135"/>
    </location>
</feature>
<keyword evidence="1" id="KW-0472">Membrane</keyword>
<accession>A0A1Y2BGG0</accession>
<sequence length="238" mass="27210">MIISNFLGVIFQYLYAFCADPELTVIYICLSGTFSAIFQYLIVVYTWNRGLPVIKSTIPWIQPFLVVFIVLYALLQVEQAILFALSNVSFYLPILNDDLELFIMIVNIQSILIDVLMGSFDLLVTGVYIYYLWSVSRVNDQLDVKNLVIISWFGVASFICIEFWLTFYVLYSIWANTFGPNMTLLAFTISLHINNLGPLLYLVIQVGLKFALLRDKQNSKARRTKINSKSTGTSKSKD</sequence>
<name>A0A1Y2BGG0_9FUNG</name>
<gene>
    <name evidence="3" type="ORF">BCR33DRAFT_713056</name>
    <name evidence="2" type="ORF">BCR33DRAFT_723104</name>
</gene>
<dbReference type="Proteomes" id="UP000193642">
    <property type="component" value="Unassembled WGS sequence"/>
</dbReference>
<feature type="transmembrane region" description="Helical" evidence="1">
    <location>
        <begin position="147"/>
        <end position="171"/>
    </location>
</feature>
<organism evidence="2 4">
    <name type="scientific">Rhizoclosmatium globosum</name>
    <dbReference type="NCBI Taxonomy" id="329046"/>
    <lineage>
        <taxon>Eukaryota</taxon>
        <taxon>Fungi</taxon>
        <taxon>Fungi incertae sedis</taxon>
        <taxon>Chytridiomycota</taxon>
        <taxon>Chytridiomycota incertae sedis</taxon>
        <taxon>Chytridiomycetes</taxon>
        <taxon>Chytridiales</taxon>
        <taxon>Chytriomycetaceae</taxon>
        <taxon>Rhizoclosmatium</taxon>
    </lineage>
</organism>
<feature type="transmembrane region" description="Helical" evidence="1">
    <location>
        <begin position="191"/>
        <end position="213"/>
    </location>
</feature>
<dbReference type="AlphaFoldDB" id="A0A1Y2BGG0"/>
<dbReference type="EMBL" id="MCGO01000066">
    <property type="protein sequence ID" value="ORY33893.1"/>
    <property type="molecule type" value="Genomic_DNA"/>
</dbReference>
<reference evidence="2 4" key="1">
    <citation type="submission" date="2016-07" db="EMBL/GenBank/DDBJ databases">
        <title>Pervasive Adenine N6-methylation of Active Genes in Fungi.</title>
        <authorList>
            <consortium name="DOE Joint Genome Institute"/>
            <person name="Mondo S.J."/>
            <person name="Dannebaum R.O."/>
            <person name="Kuo R.C."/>
            <person name="Labutti K."/>
            <person name="Haridas S."/>
            <person name="Kuo A."/>
            <person name="Salamov A."/>
            <person name="Ahrendt S.R."/>
            <person name="Lipzen A."/>
            <person name="Sullivan W."/>
            <person name="Andreopoulos W.B."/>
            <person name="Clum A."/>
            <person name="Lindquist E."/>
            <person name="Daum C."/>
            <person name="Ramamoorthy G.K."/>
            <person name="Gryganskyi A."/>
            <person name="Culley D."/>
            <person name="Magnuson J.K."/>
            <person name="James T.Y."/>
            <person name="O'Malley M.A."/>
            <person name="Stajich J.E."/>
            <person name="Spatafora J.W."/>
            <person name="Visel A."/>
            <person name="Grigoriev I.V."/>
        </authorList>
    </citation>
    <scope>NUCLEOTIDE SEQUENCE [LARGE SCALE GENOMIC DNA]</scope>
    <source>
        <strain evidence="2 4">JEL800</strain>
    </source>
</reference>
<dbReference type="OrthoDB" id="2182736at2759"/>
<protein>
    <submittedName>
        <fullName evidence="2">Uncharacterized protein</fullName>
    </submittedName>
</protein>
<evidence type="ECO:0000313" key="3">
    <source>
        <dbReference type="EMBL" id="ORY50222.1"/>
    </source>
</evidence>
<proteinExistence type="predicted"/>
<comment type="caution">
    <text evidence="2">The sequence shown here is derived from an EMBL/GenBank/DDBJ whole genome shotgun (WGS) entry which is preliminary data.</text>
</comment>
<keyword evidence="1" id="KW-0812">Transmembrane</keyword>
<feature type="transmembrane region" description="Helical" evidence="1">
    <location>
        <begin position="60"/>
        <end position="82"/>
    </location>
</feature>
<evidence type="ECO:0000313" key="4">
    <source>
        <dbReference type="Proteomes" id="UP000193642"/>
    </source>
</evidence>
<feature type="transmembrane region" description="Helical" evidence="1">
    <location>
        <begin position="25"/>
        <end position="48"/>
    </location>
</feature>
<evidence type="ECO:0000256" key="1">
    <source>
        <dbReference type="SAM" id="Phobius"/>
    </source>
</evidence>
<keyword evidence="4" id="KW-1185">Reference proteome</keyword>